<feature type="domain" description="Outer membrane protein beta-barrel" evidence="3">
    <location>
        <begin position="11"/>
        <end position="232"/>
    </location>
</feature>
<evidence type="ECO:0000256" key="2">
    <source>
        <dbReference type="SAM" id="SignalP"/>
    </source>
</evidence>
<evidence type="ECO:0000256" key="1">
    <source>
        <dbReference type="ARBA" id="ARBA00022729"/>
    </source>
</evidence>
<dbReference type="InterPro" id="IPR011250">
    <property type="entry name" value="OMP/PagP_B-barrel"/>
</dbReference>
<dbReference type="EMBL" id="BAABRT010000021">
    <property type="protein sequence ID" value="GAA5525873.1"/>
    <property type="molecule type" value="Genomic_DNA"/>
</dbReference>
<dbReference type="SUPFAM" id="SSF56925">
    <property type="entry name" value="OMPA-like"/>
    <property type="match status" value="1"/>
</dbReference>
<gene>
    <name evidence="4" type="ORF">Maes01_02446</name>
</gene>
<dbReference type="SUPFAM" id="SSF103647">
    <property type="entry name" value="TSP type-3 repeat"/>
    <property type="match status" value="1"/>
</dbReference>
<dbReference type="Gene3D" id="4.10.1080.10">
    <property type="entry name" value="TSP type-3 repeat"/>
    <property type="match status" value="1"/>
</dbReference>
<evidence type="ECO:0000259" key="3">
    <source>
        <dbReference type="Pfam" id="PF13505"/>
    </source>
</evidence>
<evidence type="ECO:0000313" key="5">
    <source>
        <dbReference type="Proteomes" id="UP001408594"/>
    </source>
</evidence>
<sequence>MTRSRSPVHLLLAVLLMLAADVALADRATTLNLYLNGGRYWFDSSRLDGTPLQGFELELSDASGGGIGLGYSITDRWAMDAAIDYFSVGIKGIDKKVDVYNYHIDLFYHFLGSFCGAPCVWQPYMAFGVGEIRTEYKGPFNGPLSVSEGVAGSGADLDLVNGFSNAAAAGSLLPEDLDGLRWDWHRRQTMVNAGFGVKYQLGPRWQARADIRAFQGVEEGGVDGFLSVGIGYQWAEYPLVVRDTDADGYMDGVDRCPQTPPGIPVGSDGCPMDGDYDGVPNYLDRCPRTMAGVAVSEEGCPK</sequence>
<dbReference type="Gene3D" id="2.40.160.20">
    <property type="match status" value="1"/>
</dbReference>
<dbReference type="Proteomes" id="UP001408594">
    <property type="component" value="Unassembled WGS sequence"/>
</dbReference>
<organism evidence="4 5">
    <name type="scientific">Microbulbifer aestuariivivens</name>
    <dbReference type="NCBI Taxonomy" id="1908308"/>
    <lineage>
        <taxon>Bacteria</taxon>
        <taxon>Pseudomonadati</taxon>
        <taxon>Pseudomonadota</taxon>
        <taxon>Gammaproteobacteria</taxon>
        <taxon>Cellvibrionales</taxon>
        <taxon>Microbulbiferaceae</taxon>
        <taxon>Microbulbifer</taxon>
    </lineage>
</organism>
<keyword evidence="5" id="KW-1185">Reference proteome</keyword>
<feature type="signal peptide" evidence="2">
    <location>
        <begin position="1"/>
        <end position="25"/>
    </location>
</feature>
<feature type="chain" id="PRO_5047243480" description="Outer membrane protein beta-barrel domain-containing protein" evidence="2">
    <location>
        <begin position="26"/>
        <end position="302"/>
    </location>
</feature>
<keyword evidence="1 2" id="KW-0732">Signal</keyword>
<name>A0ABP9WRP6_9GAMM</name>
<reference evidence="4 5" key="1">
    <citation type="submission" date="2024-02" db="EMBL/GenBank/DDBJ databases">
        <title>Microbulbifer aestuariivivens NBRC 112533.</title>
        <authorList>
            <person name="Ichikawa N."/>
            <person name="Katano-Makiyama Y."/>
            <person name="Hidaka K."/>
        </authorList>
    </citation>
    <scope>NUCLEOTIDE SEQUENCE [LARGE SCALE GENOMIC DNA]</scope>
    <source>
        <strain evidence="4 5">NBRC 112533</strain>
    </source>
</reference>
<dbReference type="InterPro" id="IPR028974">
    <property type="entry name" value="TSP_type-3_rpt"/>
</dbReference>
<dbReference type="RefSeq" id="WP_345551898.1">
    <property type="nucleotide sequence ID" value="NZ_BAABRT010000021.1"/>
</dbReference>
<dbReference type="Pfam" id="PF13505">
    <property type="entry name" value="OMP_b-brl"/>
    <property type="match status" value="1"/>
</dbReference>
<proteinExistence type="predicted"/>
<protein>
    <recommendedName>
        <fullName evidence="3">Outer membrane protein beta-barrel domain-containing protein</fullName>
    </recommendedName>
</protein>
<dbReference type="Pfam" id="PF02412">
    <property type="entry name" value="TSP_3"/>
    <property type="match status" value="2"/>
</dbReference>
<dbReference type="InterPro" id="IPR003367">
    <property type="entry name" value="Thrombospondin_3-like_rpt"/>
</dbReference>
<accession>A0ABP9WRP6</accession>
<evidence type="ECO:0000313" key="4">
    <source>
        <dbReference type="EMBL" id="GAA5525873.1"/>
    </source>
</evidence>
<comment type="caution">
    <text evidence="4">The sequence shown here is derived from an EMBL/GenBank/DDBJ whole genome shotgun (WGS) entry which is preliminary data.</text>
</comment>
<dbReference type="InterPro" id="IPR027385">
    <property type="entry name" value="Beta-barrel_OMP"/>
</dbReference>